<dbReference type="GO" id="GO:0032259">
    <property type="term" value="P:methylation"/>
    <property type="evidence" value="ECO:0007669"/>
    <property type="project" value="UniProtKB-KW"/>
</dbReference>
<dbReference type="PANTHER" id="PTHR13370:SF3">
    <property type="entry name" value="TRNA (GUANINE(10)-N2)-METHYLTRANSFERASE HOMOLOG"/>
    <property type="match status" value="1"/>
</dbReference>
<keyword evidence="11" id="KW-1185">Reference proteome</keyword>
<evidence type="ECO:0000256" key="7">
    <source>
        <dbReference type="ARBA" id="ARBA00049120"/>
    </source>
</evidence>
<keyword evidence="4" id="KW-0949">S-adenosyl-L-methionine</keyword>
<evidence type="ECO:0000256" key="8">
    <source>
        <dbReference type="RuleBase" id="RU362026"/>
    </source>
</evidence>
<dbReference type="GO" id="GO:0015667">
    <property type="term" value="F:site-specific DNA-methyltransferase (cytosine-N4-specific) activity"/>
    <property type="evidence" value="ECO:0007669"/>
    <property type="project" value="UniProtKB-EC"/>
</dbReference>
<gene>
    <name evidence="10" type="ORF">BFS30_24715</name>
</gene>
<organism evidence="10 11">
    <name type="scientific">Pedobacter steynii</name>
    <dbReference type="NCBI Taxonomy" id="430522"/>
    <lineage>
        <taxon>Bacteria</taxon>
        <taxon>Pseudomonadati</taxon>
        <taxon>Bacteroidota</taxon>
        <taxon>Sphingobacteriia</taxon>
        <taxon>Sphingobacteriales</taxon>
        <taxon>Sphingobacteriaceae</taxon>
        <taxon>Pedobacter</taxon>
    </lineage>
</organism>
<dbReference type="PANTHER" id="PTHR13370">
    <property type="entry name" value="RNA METHYLASE-RELATED"/>
    <property type="match status" value="1"/>
</dbReference>
<evidence type="ECO:0000313" key="10">
    <source>
        <dbReference type="EMBL" id="AOM81002.1"/>
    </source>
</evidence>
<name>A0A1D7QQQ8_9SPHI</name>
<dbReference type="GO" id="GO:0005737">
    <property type="term" value="C:cytoplasm"/>
    <property type="evidence" value="ECO:0007669"/>
    <property type="project" value="TreeGrafter"/>
</dbReference>
<feature type="domain" description="DNA methylase N-4/N-6" evidence="9">
    <location>
        <begin position="23"/>
        <end position="303"/>
    </location>
</feature>
<evidence type="ECO:0000256" key="3">
    <source>
        <dbReference type="ARBA" id="ARBA00022679"/>
    </source>
</evidence>
<reference evidence="10 11" key="1">
    <citation type="submission" date="2016-08" db="EMBL/GenBank/DDBJ databases">
        <authorList>
            <person name="Seilhamer J.J."/>
        </authorList>
    </citation>
    <scope>NUCLEOTIDE SEQUENCE [LARGE SCALE GENOMIC DNA]</scope>
    <source>
        <strain evidence="10 11">DX4</strain>
    </source>
</reference>
<dbReference type="REBASE" id="159724">
    <property type="entry name" value="M.PstDX4ORF24715P"/>
</dbReference>
<dbReference type="InterPro" id="IPR017985">
    <property type="entry name" value="MeTrfase_CN4_CS"/>
</dbReference>
<dbReference type="EMBL" id="CP017141">
    <property type="protein sequence ID" value="AOM81002.1"/>
    <property type="molecule type" value="Genomic_DNA"/>
</dbReference>
<dbReference type="InterPro" id="IPR002941">
    <property type="entry name" value="DNA_methylase_N4/N6"/>
</dbReference>
<evidence type="ECO:0000259" key="9">
    <source>
        <dbReference type="Pfam" id="PF01555"/>
    </source>
</evidence>
<dbReference type="GO" id="GO:0008170">
    <property type="term" value="F:N-methyltransferase activity"/>
    <property type="evidence" value="ECO:0007669"/>
    <property type="project" value="InterPro"/>
</dbReference>
<dbReference type="Proteomes" id="UP000094313">
    <property type="component" value="Chromosome"/>
</dbReference>
<keyword evidence="2 10" id="KW-0489">Methyltransferase</keyword>
<protein>
    <recommendedName>
        <fullName evidence="8">Methyltransferase</fullName>
        <ecNumber evidence="8">2.1.1.-</ecNumber>
    </recommendedName>
</protein>
<dbReference type="InterPro" id="IPR001091">
    <property type="entry name" value="RM_Methyltransferase"/>
</dbReference>
<dbReference type="SUPFAM" id="SSF53335">
    <property type="entry name" value="S-adenosyl-L-methionine-dependent methyltransferases"/>
    <property type="match status" value="1"/>
</dbReference>
<dbReference type="PRINTS" id="PR00508">
    <property type="entry name" value="S21N4MTFRASE"/>
</dbReference>
<keyword evidence="6" id="KW-0238">DNA-binding</keyword>
<accession>A0A1D7QQQ8</accession>
<sequence length="319" mass="36877">MEENNIYAIDCLQGLRKIEDDSVQCCITSPPYWKLRNYGVEGQFGLERTPEAYVEILVELFDEVRRVLKPDGTLWLNLGDMYWGSGKVGNNPAYLQKQKEFNKVSAHPGKFGMPLTGKHKEIKDKDLIGFPWMVAFALRKQGWYLRQDIIWHKPNPMPESITDRCTKSHEYIFLLSKNRKYYFDHKAIQTEAKGLTIRDRTSRPARKAKYEPLVNCFRKERSPDLKANRRSVWSITNKPFKEAHFATFPPEIPELCMLAGSKERDVILDPFMGAGTTALVATKLNRRFIGFELNPDYVDIAVKRLLATGVSIEKLIREN</sequence>
<dbReference type="InterPro" id="IPR029063">
    <property type="entry name" value="SAM-dependent_MTases_sf"/>
</dbReference>
<dbReference type="Pfam" id="PF01555">
    <property type="entry name" value="N6_N4_Mtase"/>
    <property type="match status" value="1"/>
</dbReference>
<comment type="similarity">
    <text evidence="1">Belongs to the N(4)/N(6)-methyltransferase family. N(4) subfamily.</text>
</comment>
<dbReference type="KEGG" id="psty:BFS30_24715"/>
<keyword evidence="3" id="KW-0808">Transferase</keyword>
<dbReference type="OrthoDB" id="9800801at2"/>
<evidence type="ECO:0000256" key="1">
    <source>
        <dbReference type="ARBA" id="ARBA00010203"/>
    </source>
</evidence>
<dbReference type="Gene3D" id="3.40.50.150">
    <property type="entry name" value="Vaccinia Virus protein VP39"/>
    <property type="match status" value="1"/>
</dbReference>
<evidence type="ECO:0000256" key="6">
    <source>
        <dbReference type="ARBA" id="ARBA00023125"/>
    </source>
</evidence>
<evidence type="ECO:0000256" key="2">
    <source>
        <dbReference type="ARBA" id="ARBA00022603"/>
    </source>
</evidence>
<dbReference type="PROSITE" id="PS00093">
    <property type="entry name" value="N4_MTASE"/>
    <property type="match status" value="1"/>
</dbReference>
<evidence type="ECO:0000256" key="5">
    <source>
        <dbReference type="ARBA" id="ARBA00022747"/>
    </source>
</evidence>
<dbReference type="AlphaFoldDB" id="A0A1D7QQQ8"/>
<proteinExistence type="inferred from homology"/>
<evidence type="ECO:0000313" key="11">
    <source>
        <dbReference type="Proteomes" id="UP000094313"/>
    </source>
</evidence>
<dbReference type="GO" id="GO:0009307">
    <property type="term" value="P:DNA restriction-modification system"/>
    <property type="evidence" value="ECO:0007669"/>
    <property type="project" value="UniProtKB-KW"/>
</dbReference>
<evidence type="ECO:0000256" key="4">
    <source>
        <dbReference type="ARBA" id="ARBA00022691"/>
    </source>
</evidence>
<dbReference type="EC" id="2.1.1.-" evidence="8"/>
<comment type="catalytic activity">
    <reaction evidence="7">
        <text>a 2'-deoxycytidine in DNA + S-adenosyl-L-methionine = an N(4)-methyl-2'-deoxycytidine in DNA + S-adenosyl-L-homocysteine + H(+)</text>
        <dbReference type="Rhea" id="RHEA:16857"/>
        <dbReference type="Rhea" id="RHEA-COMP:11369"/>
        <dbReference type="Rhea" id="RHEA-COMP:13674"/>
        <dbReference type="ChEBI" id="CHEBI:15378"/>
        <dbReference type="ChEBI" id="CHEBI:57856"/>
        <dbReference type="ChEBI" id="CHEBI:59789"/>
        <dbReference type="ChEBI" id="CHEBI:85452"/>
        <dbReference type="ChEBI" id="CHEBI:137933"/>
        <dbReference type="EC" id="2.1.1.113"/>
    </reaction>
</comment>
<dbReference type="GO" id="GO:0003677">
    <property type="term" value="F:DNA binding"/>
    <property type="evidence" value="ECO:0007669"/>
    <property type="project" value="UniProtKB-KW"/>
</dbReference>
<keyword evidence="5" id="KW-0680">Restriction system</keyword>